<keyword evidence="1" id="KW-0812">Transmembrane</keyword>
<protein>
    <submittedName>
        <fullName evidence="2">Uncharacterized protein</fullName>
    </submittedName>
</protein>
<keyword evidence="1" id="KW-1133">Transmembrane helix</keyword>
<feature type="transmembrane region" description="Helical" evidence="1">
    <location>
        <begin position="24"/>
        <end position="46"/>
    </location>
</feature>
<keyword evidence="1" id="KW-0472">Membrane</keyword>
<evidence type="ECO:0000313" key="2">
    <source>
        <dbReference type="EMBL" id="CAJ0881905.1"/>
    </source>
</evidence>
<reference evidence="2" key="1">
    <citation type="submission" date="2023-07" db="EMBL/GenBank/DDBJ databases">
        <authorList>
            <person name="Pelsma A.J. K."/>
        </authorList>
    </citation>
    <scope>NUCLEOTIDE SEQUENCE</scope>
</reference>
<accession>A0AA48RAF5</accession>
<feature type="transmembrane region" description="Helical" evidence="1">
    <location>
        <begin position="52"/>
        <end position="73"/>
    </location>
</feature>
<name>A0AA48RAF5_9ZZZZ</name>
<organism evidence="2">
    <name type="scientific">freshwater sediment metagenome</name>
    <dbReference type="NCBI Taxonomy" id="556182"/>
    <lineage>
        <taxon>unclassified sequences</taxon>
        <taxon>metagenomes</taxon>
        <taxon>ecological metagenomes</taxon>
    </lineage>
</organism>
<evidence type="ECO:0000256" key="1">
    <source>
        <dbReference type="SAM" id="Phobius"/>
    </source>
</evidence>
<proteinExistence type="predicted"/>
<dbReference type="AlphaFoldDB" id="A0AA48RAF5"/>
<sequence length="171" mass="17971">MFEPVIKRAENAVSATITRVSGNAMAAVPLLLAFGFATAAAAWWAIDAYGPLIGNLVIAGAFLVIALFVYAYARRREASQQARASAELAQLTEASPLVAIQRAISSSNATQALYDLAKYSAPAAAKNVARAALREAPRNIPLLLGAGVGLMVAQRLVSAMTNGNGRQHYRS</sequence>
<dbReference type="EMBL" id="OY288114">
    <property type="protein sequence ID" value="CAJ0881905.1"/>
    <property type="molecule type" value="Genomic_DNA"/>
</dbReference>
<gene>
    <name evidence="2" type="ORF">AMST5_03289</name>
</gene>